<organism evidence="1 2">
    <name type="scientific">Hansschlegelia quercus</name>
    <dbReference type="NCBI Taxonomy" id="2528245"/>
    <lineage>
        <taxon>Bacteria</taxon>
        <taxon>Pseudomonadati</taxon>
        <taxon>Pseudomonadota</taxon>
        <taxon>Alphaproteobacteria</taxon>
        <taxon>Hyphomicrobiales</taxon>
        <taxon>Methylopilaceae</taxon>
        <taxon>Hansschlegelia</taxon>
    </lineage>
</organism>
<name>A0A4Q9GRQ2_9HYPH</name>
<dbReference type="EMBL" id="SIUB01000002">
    <property type="protein sequence ID" value="TBN54437.1"/>
    <property type="molecule type" value="Genomic_DNA"/>
</dbReference>
<sequence>MWLSIDEAGVKTLRIYGEEAVWLGSDIKDFVGLLTTLEPRTYWRISPVPGDRDDYFDATGASSEKLEMLAKSGEFITGEALAELAQETRQVIWGQFVGHTDLNSAAVWVTVRAIDSSFFEVITSDENVLSLMKSHFTDVRPYVAPWGGGMDPGEPILDEV</sequence>
<evidence type="ECO:0000313" key="1">
    <source>
        <dbReference type="EMBL" id="TBN54437.1"/>
    </source>
</evidence>
<evidence type="ECO:0000313" key="2">
    <source>
        <dbReference type="Proteomes" id="UP000291613"/>
    </source>
</evidence>
<dbReference type="RefSeq" id="WP_131002153.1">
    <property type="nucleotide sequence ID" value="NZ_JBHSZR010000005.1"/>
</dbReference>
<dbReference type="AlphaFoldDB" id="A0A4Q9GRQ2"/>
<gene>
    <name evidence="1" type="ORF">EYR15_06290</name>
</gene>
<comment type="caution">
    <text evidence="1">The sequence shown here is derived from an EMBL/GenBank/DDBJ whole genome shotgun (WGS) entry which is preliminary data.</text>
</comment>
<reference evidence="1 2" key="1">
    <citation type="submission" date="2019-02" db="EMBL/GenBank/DDBJ databases">
        <title>Hansschlegelia quercus sp. nov., a novel methylotrophic bacterium from buds of oak (Quercus robur L.).</title>
        <authorList>
            <person name="Agafonova N.V."/>
            <person name="Kaparullina E.N."/>
            <person name="Grouzdev D.S."/>
            <person name="Doronina N.V."/>
        </authorList>
    </citation>
    <scope>NUCLEOTIDE SEQUENCE [LARGE SCALE GENOMIC DNA]</scope>
    <source>
        <strain evidence="1 2">Dub</strain>
    </source>
</reference>
<proteinExistence type="predicted"/>
<accession>A0A4Q9GRQ2</accession>
<keyword evidence="2" id="KW-1185">Reference proteome</keyword>
<protein>
    <submittedName>
        <fullName evidence="1">Uncharacterized protein</fullName>
    </submittedName>
</protein>
<dbReference type="Proteomes" id="UP000291613">
    <property type="component" value="Unassembled WGS sequence"/>
</dbReference>
<dbReference type="OrthoDB" id="8020942at2"/>